<dbReference type="GO" id="GO:0008270">
    <property type="term" value="F:zinc ion binding"/>
    <property type="evidence" value="ECO:0007669"/>
    <property type="project" value="InterPro"/>
</dbReference>
<gene>
    <name evidence="7" type="ORF">NCTC13163_02413</name>
</gene>
<dbReference type="Gene3D" id="3.40.1050.10">
    <property type="entry name" value="Carbonic anhydrase"/>
    <property type="match status" value="1"/>
</dbReference>
<protein>
    <recommendedName>
        <fullName evidence="2">carbonic anhydrase</fullName>
        <ecNumber evidence="2">4.2.1.1</ecNumber>
    </recommendedName>
</protein>
<feature type="binding site" evidence="6">
    <location>
        <position position="96"/>
    </location>
    <ligand>
        <name>Zn(2+)</name>
        <dbReference type="ChEBI" id="CHEBI:29105"/>
    </ligand>
</feature>
<evidence type="ECO:0000256" key="4">
    <source>
        <dbReference type="ARBA" id="ARBA00022833"/>
    </source>
</evidence>
<dbReference type="OrthoDB" id="9792260at2"/>
<comment type="similarity">
    <text evidence="1">Belongs to the beta-class carbonic anhydrase family.</text>
</comment>
<evidence type="ECO:0000256" key="1">
    <source>
        <dbReference type="ARBA" id="ARBA00006217"/>
    </source>
</evidence>
<proteinExistence type="inferred from homology"/>
<accession>A0A377FW70</accession>
<dbReference type="SMART" id="SM00947">
    <property type="entry name" value="Pro_CA"/>
    <property type="match status" value="1"/>
</dbReference>
<dbReference type="InterPro" id="IPR036874">
    <property type="entry name" value="Carbonic_anhydrase_sf"/>
</dbReference>
<name>A0A377FW70_9BACL</name>
<dbReference type="EC" id="4.2.1.1" evidence="2"/>
<evidence type="ECO:0000256" key="3">
    <source>
        <dbReference type="ARBA" id="ARBA00022723"/>
    </source>
</evidence>
<feature type="binding site" evidence="6">
    <location>
        <position position="40"/>
    </location>
    <ligand>
        <name>Zn(2+)</name>
        <dbReference type="ChEBI" id="CHEBI:29105"/>
    </ligand>
</feature>
<dbReference type="CDD" id="cd03379">
    <property type="entry name" value="beta_CA_cladeD"/>
    <property type="match status" value="1"/>
</dbReference>
<dbReference type="Pfam" id="PF00484">
    <property type="entry name" value="Pro_CA"/>
    <property type="match status" value="1"/>
</dbReference>
<evidence type="ECO:0000256" key="5">
    <source>
        <dbReference type="ARBA" id="ARBA00048348"/>
    </source>
</evidence>
<evidence type="ECO:0000256" key="2">
    <source>
        <dbReference type="ARBA" id="ARBA00012925"/>
    </source>
</evidence>
<organism evidence="7 8">
    <name type="scientific">Exiguobacterium aurantiacum</name>
    <dbReference type="NCBI Taxonomy" id="33987"/>
    <lineage>
        <taxon>Bacteria</taxon>
        <taxon>Bacillati</taxon>
        <taxon>Bacillota</taxon>
        <taxon>Bacilli</taxon>
        <taxon>Bacillales</taxon>
        <taxon>Bacillales Family XII. Incertae Sedis</taxon>
        <taxon>Exiguobacterium</taxon>
    </lineage>
</organism>
<feature type="binding site" evidence="6">
    <location>
        <position position="38"/>
    </location>
    <ligand>
        <name>Zn(2+)</name>
        <dbReference type="ChEBI" id="CHEBI:29105"/>
    </ligand>
</feature>
<dbReference type="PANTHER" id="PTHR43175">
    <property type="entry name" value="CARBONIC ANHYDRASE"/>
    <property type="match status" value="1"/>
</dbReference>
<reference evidence="7 8" key="1">
    <citation type="submission" date="2018-06" db="EMBL/GenBank/DDBJ databases">
        <authorList>
            <consortium name="Pathogen Informatics"/>
            <person name="Doyle S."/>
        </authorList>
    </citation>
    <scope>NUCLEOTIDE SEQUENCE [LARGE SCALE GENOMIC DNA]</scope>
    <source>
        <strain evidence="7 8">NCTC13163</strain>
    </source>
</reference>
<dbReference type="SUPFAM" id="SSF53056">
    <property type="entry name" value="beta-carbonic anhydrase, cab"/>
    <property type="match status" value="1"/>
</dbReference>
<comment type="cofactor">
    <cofactor evidence="6">
        <name>Zn(2+)</name>
        <dbReference type="ChEBI" id="CHEBI:29105"/>
    </cofactor>
    <text evidence="6">Binds 1 zinc ion per subunit.</text>
</comment>
<dbReference type="EMBL" id="UGGP01000001">
    <property type="protein sequence ID" value="STO09018.1"/>
    <property type="molecule type" value="Genomic_DNA"/>
</dbReference>
<comment type="catalytic activity">
    <reaction evidence="5">
        <text>hydrogencarbonate + H(+) = CO2 + H2O</text>
        <dbReference type="Rhea" id="RHEA:10748"/>
        <dbReference type="ChEBI" id="CHEBI:15377"/>
        <dbReference type="ChEBI" id="CHEBI:15378"/>
        <dbReference type="ChEBI" id="CHEBI:16526"/>
        <dbReference type="ChEBI" id="CHEBI:17544"/>
        <dbReference type="EC" id="4.2.1.1"/>
    </reaction>
</comment>
<dbReference type="Proteomes" id="UP000254060">
    <property type="component" value="Unassembled WGS sequence"/>
</dbReference>
<keyword evidence="7" id="KW-0456">Lyase</keyword>
<keyword evidence="4 6" id="KW-0862">Zinc</keyword>
<dbReference type="STRING" id="1397694.GCA_000702585_02899"/>
<dbReference type="GO" id="GO:0004089">
    <property type="term" value="F:carbonate dehydratase activity"/>
    <property type="evidence" value="ECO:0007669"/>
    <property type="project" value="UniProtKB-EC"/>
</dbReference>
<sequence length="183" mass="20033">MSVVKEMLAFNERFVTEKQYEQFVSDKFPDKKIVILTCMDTRLTALLPQALGLKNGDAKIIKNAGAVLSHPFGSVMRSILVALYALGAEEVIVVGHYDCGMAAIDPNAVIAEMERRGIDPQTLQTLKASGMDLEKWLHGFDSVEANVMNSVSLIKNHPLLPPETNVHGFVIDPGTGRLDVVEV</sequence>
<dbReference type="RefSeq" id="WP_024371624.1">
    <property type="nucleotide sequence ID" value="NZ_UGGP01000001.1"/>
</dbReference>
<dbReference type="InterPro" id="IPR001765">
    <property type="entry name" value="Carbonic_anhydrase"/>
</dbReference>
<feature type="binding site" evidence="6">
    <location>
        <position position="99"/>
    </location>
    <ligand>
        <name>Zn(2+)</name>
        <dbReference type="ChEBI" id="CHEBI:29105"/>
    </ligand>
</feature>
<evidence type="ECO:0000313" key="7">
    <source>
        <dbReference type="EMBL" id="STO09018.1"/>
    </source>
</evidence>
<keyword evidence="3 6" id="KW-0479">Metal-binding</keyword>
<dbReference type="AlphaFoldDB" id="A0A377FW70"/>
<dbReference type="PANTHER" id="PTHR43175:SF3">
    <property type="entry name" value="CARBON DISULFIDE HYDROLASE"/>
    <property type="match status" value="1"/>
</dbReference>
<evidence type="ECO:0000313" key="8">
    <source>
        <dbReference type="Proteomes" id="UP000254060"/>
    </source>
</evidence>
<evidence type="ECO:0000256" key="6">
    <source>
        <dbReference type="PIRSR" id="PIRSR601765-1"/>
    </source>
</evidence>